<accession>A0A6P1E851</accession>
<dbReference type="SMR" id="A0A6P1E851"/>
<sequence length="359" mass="40441">MTNINYQAYFSDINQLLKYANEHYLPAITAAVSQFSEYDQALSEADRNRRGGQFEKDKLTIEGNTIVTPDLRVGRTYRFKRQLVGAQVGSYHYGESLVRRMNLRDGDIVKFKLSNQVPPELELVQRNELDDPRKIVRKKVIVERYQQGKLVVRRLHDGKPILEGGKPVTIQLSPNDVRRDNVQVNDVIEVAYYVDQGSGRARISWIYRNETNQTVKPEPKPHSAYTTHKAKSTDVFTPKIAFDLTDKTVLMAGYAAHREEAAALVKAHHGKLIVFDHTSSGKGKGIESNLATAVKHADIVIVMLHAVSHETANKAIAHAKDFHKLVATSNINSPLSIEDAIKRALNREPVYQQSSHVVE</sequence>
<dbReference type="EMBL" id="CP047121">
    <property type="protein sequence ID" value="QHB51421.1"/>
    <property type="molecule type" value="Genomic_DNA"/>
</dbReference>
<dbReference type="GeneID" id="69057499"/>
<organism evidence="1 2">
    <name type="scientific">Lentilactobacillus hilgardii</name>
    <name type="common">Lactobacillus hilgardii</name>
    <dbReference type="NCBI Taxonomy" id="1588"/>
    <lineage>
        <taxon>Bacteria</taxon>
        <taxon>Bacillati</taxon>
        <taxon>Bacillota</taxon>
        <taxon>Bacilli</taxon>
        <taxon>Lactobacillales</taxon>
        <taxon>Lactobacillaceae</taxon>
        <taxon>Lentilactobacillus</taxon>
    </lineage>
</organism>
<protein>
    <submittedName>
        <fullName evidence="1">DUF2325 domain-containing protein</fullName>
    </submittedName>
</protein>
<gene>
    <name evidence="1" type="ORF">GQR93_03915</name>
</gene>
<dbReference type="Proteomes" id="UP000465035">
    <property type="component" value="Chromosome"/>
</dbReference>
<name>A0A6P1E851_LENHI</name>
<dbReference type="RefSeq" id="WP_003552463.1">
    <property type="nucleotide sequence ID" value="NZ_CABKOL010000106.1"/>
</dbReference>
<proteinExistence type="predicted"/>
<dbReference type="AlphaFoldDB" id="A0A6P1E851"/>
<evidence type="ECO:0000313" key="1">
    <source>
        <dbReference type="EMBL" id="QHB51421.1"/>
    </source>
</evidence>
<evidence type="ECO:0000313" key="2">
    <source>
        <dbReference type="Proteomes" id="UP000465035"/>
    </source>
</evidence>
<reference evidence="1 2" key="1">
    <citation type="submission" date="2019-12" db="EMBL/GenBank/DDBJ databases">
        <title>Lactobacillus hilgardii FLUB.</title>
        <authorList>
            <person name="Gustaw K."/>
        </authorList>
    </citation>
    <scope>NUCLEOTIDE SEQUENCE [LARGE SCALE GENOMIC DNA]</scope>
    <source>
        <strain evidence="1 2">FLUB</strain>
    </source>
</reference>